<dbReference type="EMBL" id="GBRH01225323">
    <property type="protein sequence ID" value="JAD72572.1"/>
    <property type="molecule type" value="Transcribed_RNA"/>
</dbReference>
<organism evidence="1">
    <name type="scientific">Arundo donax</name>
    <name type="common">Giant reed</name>
    <name type="synonym">Donax arundinaceus</name>
    <dbReference type="NCBI Taxonomy" id="35708"/>
    <lineage>
        <taxon>Eukaryota</taxon>
        <taxon>Viridiplantae</taxon>
        <taxon>Streptophyta</taxon>
        <taxon>Embryophyta</taxon>
        <taxon>Tracheophyta</taxon>
        <taxon>Spermatophyta</taxon>
        <taxon>Magnoliopsida</taxon>
        <taxon>Liliopsida</taxon>
        <taxon>Poales</taxon>
        <taxon>Poaceae</taxon>
        <taxon>PACMAD clade</taxon>
        <taxon>Arundinoideae</taxon>
        <taxon>Arundineae</taxon>
        <taxon>Arundo</taxon>
    </lineage>
</organism>
<accession>A0A0A9CM38</accession>
<protein>
    <submittedName>
        <fullName evidence="1">Uncharacterized protein</fullName>
    </submittedName>
</protein>
<sequence length="17" mass="2153">MSFCQPLYWLRFFTILS</sequence>
<name>A0A0A9CM38_ARUDO</name>
<evidence type="ECO:0000313" key="1">
    <source>
        <dbReference type="EMBL" id="JAD72572.1"/>
    </source>
</evidence>
<proteinExistence type="predicted"/>
<reference evidence="1" key="1">
    <citation type="submission" date="2014-09" db="EMBL/GenBank/DDBJ databases">
        <authorList>
            <person name="Magalhaes I.L.F."/>
            <person name="Oliveira U."/>
            <person name="Santos F.R."/>
            <person name="Vidigal T.H.D.A."/>
            <person name="Brescovit A.D."/>
            <person name="Santos A.J."/>
        </authorList>
    </citation>
    <scope>NUCLEOTIDE SEQUENCE</scope>
    <source>
        <tissue evidence="1">Shoot tissue taken approximately 20 cm above the soil surface</tissue>
    </source>
</reference>
<dbReference type="AlphaFoldDB" id="A0A0A9CM38"/>
<reference evidence="1" key="2">
    <citation type="journal article" date="2015" name="Data Brief">
        <title>Shoot transcriptome of the giant reed, Arundo donax.</title>
        <authorList>
            <person name="Barrero R.A."/>
            <person name="Guerrero F.D."/>
            <person name="Moolhuijzen P."/>
            <person name="Goolsby J.A."/>
            <person name="Tidwell J."/>
            <person name="Bellgard S.E."/>
            <person name="Bellgard M.I."/>
        </authorList>
    </citation>
    <scope>NUCLEOTIDE SEQUENCE</scope>
    <source>
        <tissue evidence="1">Shoot tissue taken approximately 20 cm above the soil surface</tissue>
    </source>
</reference>